<dbReference type="Pfam" id="PF00086">
    <property type="entry name" value="Thyroglobulin_1"/>
    <property type="match status" value="1"/>
</dbReference>
<dbReference type="AlphaFoldDB" id="A0A6G0HJX3"/>
<reference evidence="6 7" key="1">
    <citation type="submission" date="2019-07" db="EMBL/GenBank/DDBJ databases">
        <title>Chromosome genome assembly for large yellow croaker.</title>
        <authorList>
            <person name="Xiao S."/>
        </authorList>
    </citation>
    <scope>NUCLEOTIDE SEQUENCE [LARGE SCALE GENOMIC DNA]</scope>
    <source>
        <strain evidence="6">JMULYC20181020</strain>
        <tissue evidence="6">Muscle</tissue>
    </source>
</reference>
<feature type="chain" id="PRO_5026031432" evidence="3">
    <location>
        <begin position="22"/>
        <end position="226"/>
    </location>
</feature>
<dbReference type="Proteomes" id="UP000424527">
    <property type="component" value="Unassembled WGS sequence"/>
</dbReference>
<dbReference type="CDD" id="cd00191">
    <property type="entry name" value="TY"/>
    <property type="match status" value="1"/>
</dbReference>
<evidence type="ECO:0000313" key="7">
    <source>
        <dbReference type="Proteomes" id="UP000424527"/>
    </source>
</evidence>
<dbReference type="InterPro" id="IPR016186">
    <property type="entry name" value="C-type_lectin-like/link_sf"/>
</dbReference>
<dbReference type="SUPFAM" id="SSF57610">
    <property type="entry name" value="Thyroglobulin type-1 domain"/>
    <property type="match status" value="1"/>
</dbReference>
<keyword evidence="7" id="KW-1185">Reference proteome</keyword>
<dbReference type="Pfam" id="PF00059">
    <property type="entry name" value="Lectin_C"/>
    <property type="match status" value="1"/>
</dbReference>
<feature type="disulfide bond" evidence="2">
    <location>
        <begin position="64"/>
        <end position="71"/>
    </location>
</feature>
<evidence type="ECO:0000256" key="2">
    <source>
        <dbReference type="PROSITE-ProRule" id="PRU00500"/>
    </source>
</evidence>
<evidence type="ECO:0000259" key="5">
    <source>
        <dbReference type="PROSITE" id="PS51162"/>
    </source>
</evidence>
<dbReference type="Gene3D" id="4.10.800.10">
    <property type="entry name" value="Thyroglobulin type-1"/>
    <property type="match status" value="1"/>
</dbReference>
<comment type="caution">
    <text evidence="6">The sequence shown here is derived from an EMBL/GenBank/DDBJ whole genome shotgun (WGS) entry which is preliminary data.</text>
</comment>
<feature type="signal peptide" evidence="3">
    <location>
        <begin position="1"/>
        <end position="21"/>
    </location>
</feature>
<dbReference type="PROSITE" id="PS00484">
    <property type="entry name" value="THYROGLOBULIN_1_1"/>
    <property type="match status" value="1"/>
</dbReference>
<dbReference type="Gene3D" id="3.10.100.10">
    <property type="entry name" value="Mannose-Binding Protein A, subunit A"/>
    <property type="match status" value="1"/>
</dbReference>
<sequence length="226" mass="25806">MTMKLLSLCLALCAILTVNQACPINSTVPRQWGLCKYEVDHHSILPPVFIPQCDMNGNFVPQQCWRLTGECWCVKVFTGEEIPNTRTGPGVTRVDCGVIIPCPKNWFYFSGTCFIFHPSPKTWPEAQAFCSSEEANLASVHSYEENEFVQALTQTGPNFPETWIGGYHAVQPSFWLWNDGSRFDYENWFEETNIFSSCLKMNFGLHWNWIQASCNETHPFVCGKKI</sequence>
<evidence type="ECO:0000313" key="6">
    <source>
        <dbReference type="EMBL" id="KAE8279504.1"/>
    </source>
</evidence>
<evidence type="ECO:0000259" key="4">
    <source>
        <dbReference type="PROSITE" id="PS50041"/>
    </source>
</evidence>
<evidence type="ECO:0000256" key="3">
    <source>
        <dbReference type="SAM" id="SignalP"/>
    </source>
</evidence>
<dbReference type="PROSITE" id="PS51162">
    <property type="entry name" value="THYROGLOBULIN_1_2"/>
    <property type="match status" value="1"/>
</dbReference>
<name>A0A6G0HJX3_LARCR</name>
<dbReference type="InterPro" id="IPR001304">
    <property type="entry name" value="C-type_lectin-like"/>
</dbReference>
<feature type="domain" description="C-type lectin" evidence="4">
    <location>
        <begin position="109"/>
        <end position="223"/>
    </location>
</feature>
<dbReference type="CDD" id="cd00037">
    <property type="entry name" value="CLECT"/>
    <property type="match status" value="1"/>
</dbReference>
<dbReference type="SMART" id="SM00034">
    <property type="entry name" value="CLECT"/>
    <property type="match status" value="1"/>
</dbReference>
<accession>A0A6G0HJX3</accession>
<dbReference type="PROSITE" id="PS50041">
    <property type="entry name" value="C_TYPE_LECTIN_2"/>
    <property type="match status" value="1"/>
</dbReference>
<dbReference type="EMBL" id="REGW02000023">
    <property type="protein sequence ID" value="KAE8279504.1"/>
    <property type="molecule type" value="Genomic_DNA"/>
</dbReference>
<dbReference type="SUPFAM" id="SSF56436">
    <property type="entry name" value="C-type lectin-like"/>
    <property type="match status" value="1"/>
</dbReference>
<dbReference type="InterPro" id="IPR036857">
    <property type="entry name" value="Thyroglobulin_1_sf"/>
</dbReference>
<dbReference type="InterPro" id="IPR016187">
    <property type="entry name" value="CTDL_fold"/>
</dbReference>
<comment type="caution">
    <text evidence="2">Lacks conserved residue(s) required for the propagation of feature annotation.</text>
</comment>
<organism evidence="6 7">
    <name type="scientific">Larimichthys crocea</name>
    <name type="common">Large yellow croaker</name>
    <name type="synonym">Pseudosciaena crocea</name>
    <dbReference type="NCBI Taxonomy" id="215358"/>
    <lineage>
        <taxon>Eukaryota</taxon>
        <taxon>Metazoa</taxon>
        <taxon>Chordata</taxon>
        <taxon>Craniata</taxon>
        <taxon>Vertebrata</taxon>
        <taxon>Euteleostomi</taxon>
        <taxon>Actinopterygii</taxon>
        <taxon>Neopterygii</taxon>
        <taxon>Teleostei</taxon>
        <taxon>Neoteleostei</taxon>
        <taxon>Acanthomorphata</taxon>
        <taxon>Eupercaria</taxon>
        <taxon>Sciaenidae</taxon>
        <taxon>Larimichthys</taxon>
    </lineage>
</organism>
<feature type="domain" description="Thyroglobulin type-1" evidence="5">
    <location>
        <begin position="32"/>
        <end position="96"/>
    </location>
</feature>
<protein>
    <submittedName>
        <fullName evidence="6">Ladderlectin</fullName>
    </submittedName>
</protein>
<evidence type="ECO:0000256" key="1">
    <source>
        <dbReference type="ARBA" id="ARBA00023157"/>
    </source>
</evidence>
<keyword evidence="1 2" id="KW-1015">Disulfide bond</keyword>
<dbReference type="InterPro" id="IPR050111">
    <property type="entry name" value="C-type_lectin/snaclec_domain"/>
</dbReference>
<keyword evidence="3" id="KW-0732">Signal</keyword>
<dbReference type="InterPro" id="IPR000716">
    <property type="entry name" value="Thyroglobulin_1"/>
</dbReference>
<dbReference type="PANTHER" id="PTHR22803">
    <property type="entry name" value="MANNOSE, PHOSPHOLIPASE, LECTIN RECEPTOR RELATED"/>
    <property type="match status" value="1"/>
</dbReference>
<proteinExistence type="predicted"/>
<gene>
    <name evidence="6" type="ORF">D5F01_LYC23093</name>
</gene>
<dbReference type="SMART" id="SM00211">
    <property type="entry name" value="TY"/>
    <property type="match status" value="1"/>
</dbReference>